<proteinExistence type="predicted"/>
<sequence>MKLAVERIKSILIVSGILVFIGSILFTSNLNSIKFNGSKNYSSIASNWSKNILAESGISYAKRASDWSSGSDDRSYAAIASTWSGNVYKATNII</sequence>
<evidence type="ECO:0000313" key="2">
    <source>
        <dbReference type="EMBL" id="ADO84332.1"/>
    </source>
</evidence>
<keyword evidence="1" id="KW-0812">Transmembrane</keyword>
<name>E3HC06_ILYPC</name>
<dbReference type="HOGENOM" id="CLU_2382241_0_0_0"/>
<organism evidence="2 3">
    <name type="scientific">Ilyobacter polytropus (strain ATCC 51220 / DSM 2926 / LMG 16218 / CuHBu1)</name>
    <dbReference type="NCBI Taxonomy" id="572544"/>
    <lineage>
        <taxon>Bacteria</taxon>
        <taxon>Fusobacteriati</taxon>
        <taxon>Fusobacteriota</taxon>
        <taxon>Fusobacteriia</taxon>
        <taxon>Fusobacteriales</taxon>
        <taxon>Fusobacteriaceae</taxon>
        <taxon>Ilyobacter</taxon>
    </lineage>
</organism>
<feature type="transmembrane region" description="Helical" evidence="1">
    <location>
        <begin position="12"/>
        <end position="30"/>
    </location>
</feature>
<protein>
    <submittedName>
        <fullName evidence="2">Uncharacterized protein</fullName>
    </submittedName>
</protein>
<reference evidence="2 3" key="1">
    <citation type="journal article" date="2010" name="Stand. Genomic Sci.">
        <title>Complete genome sequence of Ilyobacter polytropus type strain (CuHbu1).</title>
        <authorList>
            <person name="Sikorski J."/>
            <person name="Chertkov O."/>
            <person name="Lapidus A."/>
            <person name="Nolan M."/>
            <person name="Lucas S."/>
            <person name="Del Rio T.G."/>
            <person name="Tice H."/>
            <person name="Cheng J.F."/>
            <person name="Tapia R."/>
            <person name="Han C."/>
            <person name="Goodwin L."/>
            <person name="Pitluck S."/>
            <person name="Liolios K."/>
            <person name="Ivanova N."/>
            <person name="Mavromatis K."/>
            <person name="Mikhailova N."/>
            <person name="Pati A."/>
            <person name="Chen A."/>
            <person name="Palaniappan K."/>
            <person name="Land M."/>
            <person name="Hauser L."/>
            <person name="Chang Y.J."/>
            <person name="Jeffries C.D."/>
            <person name="Brambilla E."/>
            <person name="Yasawong M."/>
            <person name="Rohde M."/>
            <person name="Pukall R."/>
            <person name="Spring S."/>
            <person name="Goker M."/>
            <person name="Woyke T."/>
            <person name="Bristow J."/>
            <person name="Eisen J.A."/>
            <person name="Markowitz V."/>
            <person name="Hugenholtz P."/>
            <person name="Kyrpides N.C."/>
            <person name="Klenk H.P."/>
        </authorList>
    </citation>
    <scope>NUCLEOTIDE SEQUENCE [LARGE SCALE GENOMIC DNA]</scope>
    <source>
        <strain evidence="3">ATCC 51220 / DSM 2926 / LMG 16218 / CuHBu1</strain>
        <plasmid evidence="3">pILYOP01</plasmid>
    </source>
</reference>
<keyword evidence="3" id="KW-1185">Reference proteome</keyword>
<dbReference type="KEGG" id="ipo:Ilyop_2573"/>
<dbReference type="EMBL" id="CP002282">
    <property type="protein sequence ID" value="ADO84332.1"/>
    <property type="molecule type" value="Genomic_DNA"/>
</dbReference>
<keyword evidence="2" id="KW-0614">Plasmid</keyword>
<keyword evidence="1" id="KW-0472">Membrane</keyword>
<accession>E3HC06</accession>
<geneLocation type="plasmid" evidence="2 3">
    <name>pILYOP01</name>
</geneLocation>
<dbReference type="Proteomes" id="UP000006875">
    <property type="component" value="Plasmid pILYOP01"/>
</dbReference>
<gene>
    <name evidence="2" type="ordered locus">Ilyop_2573</name>
</gene>
<keyword evidence="1" id="KW-1133">Transmembrane helix</keyword>
<dbReference type="RefSeq" id="WP_013388990.1">
    <property type="nucleotide sequence ID" value="NC_014633.1"/>
</dbReference>
<dbReference type="AlphaFoldDB" id="E3HC06"/>
<evidence type="ECO:0000256" key="1">
    <source>
        <dbReference type="SAM" id="Phobius"/>
    </source>
</evidence>
<evidence type="ECO:0000313" key="3">
    <source>
        <dbReference type="Proteomes" id="UP000006875"/>
    </source>
</evidence>